<keyword evidence="1" id="KW-0812">Transmembrane</keyword>
<gene>
    <name evidence="2" type="ordered locus">Cyan7822_0447</name>
</gene>
<keyword evidence="1" id="KW-1133">Transmembrane helix</keyword>
<dbReference type="EMBL" id="CP002198">
    <property type="protein sequence ID" value="ADN12492.1"/>
    <property type="molecule type" value="Genomic_DNA"/>
</dbReference>
<organism evidence="2 3">
    <name type="scientific">Gloeothece verrucosa (strain PCC 7822)</name>
    <name type="common">Cyanothece sp. (strain PCC 7822)</name>
    <dbReference type="NCBI Taxonomy" id="497965"/>
    <lineage>
        <taxon>Bacteria</taxon>
        <taxon>Bacillati</taxon>
        <taxon>Cyanobacteriota</taxon>
        <taxon>Cyanophyceae</taxon>
        <taxon>Oscillatoriophycideae</taxon>
        <taxon>Chroococcales</taxon>
        <taxon>Aphanothecaceae</taxon>
        <taxon>Gloeothece</taxon>
        <taxon>Gloeothece verrucosa</taxon>
    </lineage>
</organism>
<sequence>MYATINEFLFPIFLFAVYFCAVSNLIYQPQKFFTVHPALPASSSQLDDTNTVDDLSFEEQLRPKTESEEISLIIENENASFEPVNPELPTENISNPKQDNNLYTQTETLINNLKKRQCRKLCKPLGIQQKCGKVEKSLALLKAEICTILKDDSHHVITVIEEQLPELISVFNQISEIDEIIAS</sequence>
<dbReference type="HOGENOM" id="CLU_1545073_0_0_3"/>
<dbReference type="eggNOG" id="ENOG503213V">
    <property type="taxonomic scope" value="Bacteria"/>
</dbReference>
<dbReference type="RefSeq" id="WP_013320602.1">
    <property type="nucleotide sequence ID" value="NC_014501.1"/>
</dbReference>
<dbReference type="Proteomes" id="UP000008206">
    <property type="component" value="Chromosome"/>
</dbReference>
<evidence type="ECO:0000313" key="3">
    <source>
        <dbReference type="Proteomes" id="UP000008206"/>
    </source>
</evidence>
<dbReference type="AlphaFoldDB" id="E0U7A5"/>
<evidence type="ECO:0000256" key="1">
    <source>
        <dbReference type="SAM" id="Phobius"/>
    </source>
</evidence>
<reference evidence="3" key="1">
    <citation type="journal article" date="2011" name="MBio">
        <title>Novel metabolic attributes of the genus Cyanothece, comprising a group of unicellular nitrogen-fixing Cyanobacteria.</title>
        <authorList>
            <person name="Bandyopadhyay A."/>
            <person name="Elvitigala T."/>
            <person name="Welsh E."/>
            <person name="Stockel J."/>
            <person name="Liberton M."/>
            <person name="Min H."/>
            <person name="Sherman L.A."/>
            <person name="Pakrasi H.B."/>
        </authorList>
    </citation>
    <scope>NUCLEOTIDE SEQUENCE [LARGE SCALE GENOMIC DNA]</scope>
    <source>
        <strain evidence="3">PCC 7822</strain>
    </source>
</reference>
<keyword evidence="1" id="KW-0472">Membrane</keyword>
<proteinExistence type="predicted"/>
<accession>E0U7A5</accession>
<protein>
    <submittedName>
        <fullName evidence="2">Uncharacterized protein</fullName>
    </submittedName>
</protein>
<feature type="transmembrane region" description="Helical" evidence="1">
    <location>
        <begin position="7"/>
        <end position="27"/>
    </location>
</feature>
<dbReference type="OrthoDB" id="429439at2"/>
<keyword evidence="3" id="KW-1185">Reference proteome</keyword>
<dbReference type="KEGG" id="cyj:Cyan7822_0447"/>
<name>E0U7A5_GLOV7</name>
<evidence type="ECO:0000313" key="2">
    <source>
        <dbReference type="EMBL" id="ADN12492.1"/>
    </source>
</evidence>